<feature type="transmembrane region" description="Helical" evidence="1">
    <location>
        <begin position="121"/>
        <end position="142"/>
    </location>
</feature>
<feature type="transmembrane region" description="Helical" evidence="1">
    <location>
        <begin position="209"/>
        <end position="226"/>
    </location>
</feature>
<evidence type="ECO:0000256" key="1">
    <source>
        <dbReference type="SAM" id="Phobius"/>
    </source>
</evidence>
<dbReference type="AlphaFoldDB" id="A0A437ALA7"/>
<dbReference type="VEuPathDB" id="MicrosporidiaDB:TUBRATIS_15520"/>
<feature type="transmembrane region" description="Helical" evidence="1">
    <location>
        <begin position="27"/>
        <end position="46"/>
    </location>
</feature>
<organism evidence="2 3">
    <name type="scientific">Tubulinosema ratisbonensis</name>
    <dbReference type="NCBI Taxonomy" id="291195"/>
    <lineage>
        <taxon>Eukaryota</taxon>
        <taxon>Fungi</taxon>
        <taxon>Fungi incertae sedis</taxon>
        <taxon>Microsporidia</taxon>
        <taxon>Tubulinosematoidea</taxon>
        <taxon>Tubulinosematidae</taxon>
        <taxon>Tubulinosema</taxon>
    </lineage>
</organism>
<proteinExistence type="predicted"/>
<evidence type="ECO:0000313" key="3">
    <source>
        <dbReference type="Proteomes" id="UP000282876"/>
    </source>
</evidence>
<dbReference type="EMBL" id="RCSS01000352">
    <property type="protein sequence ID" value="RVD91965.1"/>
    <property type="molecule type" value="Genomic_DNA"/>
</dbReference>
<keyword evidence="3" id="KW-1185">Reference proteome</keyword>
<dbReference type="Proteomes" id="UP000282876">
    <property type="component" value="Unassembled WGS sequence"/>
</dbReference>
<feature type="transmembrane region" description="Helical" evidence="1">
    <location>
        <begin position="90"/>
        <end position="115"/>
    </location>
</feature>
<sequence length="252" mass="28224">MNSKIPINTPKKPSCPSSPCQYTFSDCLLPLCNFLISLSMAIIAIIANSKLDMYRNEFAVFAAIVTSLQMLFSLKYLIFVKKNTYVPGPFFKKLVIFLTYVFLYVSVPLIIYAMFNGCPDSNQIIVFLLTYTNLVTSGIDIFNRKNCAGFYSDYMIAIFFLSIVGFITFSFSNALTNIIFAFVQFISALPIPLSFFFGTAAMSTLGADAIKILVIINLAFVITYYINLRELSNCFSFLTTVLKEGKAPVIKN</sequence>
<gene>
    <name evidence="2" type="ORF">TUBRATIS_15520</name>
</gene>
<name>A0A437ALA7_9MICR</name>
<comment type="caution">
    <text evidence="2">The sequence shown here is derived from an EMBL/GenBank/DDBJ whole genome shotgun (WGS) entry which is preliminary data.</text>
</comment>
<feature type="transmembrane region" description="Helical" evidence="1">
    <location>
        <begin position="58"/>
        <end position="78"/>
    </location>
</feature>
<reference evidence="2 3" key="1">
    <citation type="submission" date="2018-10" db="EMBL/GenBank/DDBJ databases">
        <title>Draft genome sequence of the microsporidian Tubulinosema ratisbonensis.</title>
        <authorList>
            <person name="Polonais V."/>
            <person name="Peyretaillade E."/>
            <person name="Niehus S."/>
            <person name="Wawrzyniak I."/>
            <person name="Franchet A."/>
            <person name="Gaspin C."/>
            <person name="Reichstadt M."/>
            <person name="Belser C."/>
            <person name="Labadie K."/>
            <person name="Delbac F."/>
            <person name="Ferrandon D."/>
        </authorList>
    </citation>
    <scope>NUCLEOTIDE SEQUENCE [LARGE SCALE GENOMIC DNA]</scope>
    <source>
        <strain evidence="2 3">Franzen</strain>
    </source>
</reference>
<evidence type="ECO:0000313" key="2">
    <source>
        <dbReference type="EMBL" id="RVD91965.1"/>
    </source>
</evidence>
<keyword evidence="1" id="KW-1133">Transmembrane helix</keyword>
<feature type="transmembrane region" description="Helical" evidence="1">
    <location>
        <begin position="154"/>
        <end position="172"/>
    </location>
</feature>
<keyword evidence="1" id="KW-0472">Membrane</keyword>
<protein>
    <submittedName>
        <fullName evidence="2">Uncharacterized protein</fullName>
    </submittedName>
</protein>
<accession>A0A437ALA7</accession>
<keyword evidence="1" id="KW-0812">Transmembrane</keyword>
<feature type="transmembrane region" description="Helical" evidence="1">
    <location>
        <begin position="178"/>
        <end position="197"/>
    </location>
</feature>